<keyword evidence="3" id="KW-1185">Reference proteome</keyword>
<name>A0AA38C673_TAXCH</name>
<organism evidence="2 3">
    <name type="scientific">Taxus chinensis</name>
    <name type="common">Chinese yew</name>
    <name type="synonym">Taxus wallichiana var. chinensis</name>
    <dbReference type="NCBI Taxonomy" id="29808"/>
    <lineage>
        <taxon>Eukaryota</taxon>
        <taxon>Viridiplantae</taxon>
        <taxon>Streptophyta</taxon>
        <taxon>Embryophyta</taxon>
        <taxon>Tracheophyta</taxon>
        <taxon>Spermatophyta</taxon>
        <taxon>Pinopsida</taxon>
        <taxon>Pinidae</taxon>
        <taxon>Conifers II</taxon>
        <taxon>Cupressales</taxon>
        <taxon>Taxaceae</taxon>
        <taxon>Taxus</taxon>
    </lineage>
</organism>
<feature type="non-terminal residue" evidence="2">
    <location>
        <position position="51"/>
    </location>
</feature>
<sequence length="51" mass="5722">FDTPKALMSSSNPRDLGELWHRRMGHIHHGALKLLCETVTGVPEVSTEHDD</sequence>
<dbReference type="Proteomes" id="UP000824469">
    <property type="component" value="Unassembled WGS sequence"/>
</dbReference>
<comment type="caution">
    <text evidence="2">The sequence shown here is derived from an EMBL/GenBank/DDBJ whole genome shotgun (WGS) entry which is preliminary data.</text>
</comment>
<protein>
    <recommendedName>
        <fullName evidence="1">GAG-pre-integrase domain-containing protein</fullName>
    </recommendedName>
</protein>
<accession>A0AA38C673</accession>
<evidence type="ECO:0000313" key="3">
    <source>
        <dbReference type="Proteomes" id="UP000824469"/>
    </source>
</evidence>
<feature type="domain" description="GAG-pre-integrase" evidence="1">
    <location>
        <begin position="5"/>
        <end position="46"/>
    </location>
</feature>
<dbReference type="EMBL" id="JAHRHJ020000011">
    <property type="protein sequence ID" value="KAH9294782.1"/>
    <property type="molecule type" value="Genomic_DNA"/>
</dbReference>
<reference evidence="2 3" key="1">
    <citation type="journal article" date="2021" name="Nat. Plants">
        <title>The Taxus genome provides insights into paclitaxel biosynthesis.</title>
        <authorList>
            <person name="Xiong X."/>
            <person name="Gou J."/>
            <person name="Liao Q."/>
            <person name="Li Y."/>
            <person name="Zhou Q."/>
            <person name="Bi G."/>
            <person name="Li C."/>
            <person name="Du R."/>
            <person name="Wang X."/>
            <person name="Sun T."/>
            <person name="Guo L."/>
            <person name="Liang H."/>
            <person name="Lu P."/>
            <person name="Wu Y."/>
            <person name="Zhang Z."/>
            <person name="Ro D.K."/>
            <person name="Shang Y."/>
            <person name="Huang S."/>
            <person name="Yan J."/>
        </authorList>
    </citation>
    <scope>NUCLEOTIDE SEQUENCE [LARGE SCALE GENOMIC DNA]</scope>
    <source>
        <strain evidence="2">Ta-2019</strain>
    </source>
</reference>
<evidence type="ECO:0000259" key="1">
    <source>
        <dbReference type="Pfam" id="PF13976"/>
    </source>
</evidence>
<proteinExistence type="predicted"/>
<dbReference type="Pfam" id="PF13976">
    <property type="entry name" value="gag_pre-integrs"/>
    <property type="match status" value="1"/>
</dbReference>
<dbReference type="AlphaFoldDB" id="A0AA38C673"/>
<dbReference type="InterPro" id="IPR025724">
    <property type="entry name" value="GAG-pre-integrase_dom"/>
</dbReference>
<feature type="non-terminal residue" evidence="2">
    <location>
        <position position="1"/>
    </location>
</feature>
<evidence type="ECO:0000313" key="2">
    <source>
        <dbReference type="EMBL" id="KAH9294782.1"/>
    </source>
</evidence>
<gene>
    <name evidence="2" type="ORF">KI387_038370</name>
</gene>